<sequence length="52" mass="6091">MKYLLHTKTGIIKTLEFIEETKIATRSWYLTRMQEDVEQEDEGEEGELGENG</sequence>
<dbReference type="AlphaFoldDB" id="A0A9X0ADD6"/>
<evidence type="ECO:0000313" key="2">
    <source>
        <dbReference type="Proteomes" id="UP001152300"/>
    </source>
</evidence>
<organism evidence="1 2">
    <name type="scientific">Sclerotinia nivalis</name>
    <dbReference type="NCBI Taxonomy" id="352851"/>
    <lineage>
        <taxon>Eukaryota</taxon>
        <taxon>Fungi</taxon>
        <taxon>Dikarya</taxon>
        <taxon>Ascomycota</taxon>
        <taxon>Pezizomycotina</taxon>
        <taxon>Leotiomycetes</taxon>
        <taxon>Helotiales</taxon>
        <taxon>Sclerotiniaceae</taxon>
        <taxon>Sclerotinia</taxon>
    </lineage>
</organism>
<comment type="caution">
    <text evidence="1">The sequence shown here is derived from an EMBL/GenBank/DDBJ whole genome shotgun (WGS) entry which is preliminary data.</text>
</comment>
<proteinExistence type="predicted"/>
<dbReference type="Proteomes" id="UP001152300">
    <property type="component" value="Unassembled WGS sequence"/>
</dbReference>
<dbReference type="EMBL" id="JAPEIS010000013">
    <property type="protein sequence ID" value="KAJ8060682.1"/>
    <property type="molecule type" value="Genomic_DNA"/>
</dbReference>
<gene>
    <name evidence="1" type="ORF">OCU04_010987</name>
</gene>
<protein>
    <submittedName>
        <fullName evidence="1">Uncharacterized protein</fullName>
    </submittedName>
</protein>
<name>A0A9X0ADD6_9HELO</name>
<evidence type="ECO:0000313" key="1">
    <source>
        <dbReference type="EMBL" id="KAJ8060682.1"/>
    </source>
</evidence>
<reference evidence="1" key="1">
    <citation type="submission" date="2022-11" db="EMBL/GenBank/DDBJ databases">
        <title>Genome Resource of Sclerotinia nivalis Strain SnTB1, a Plant Pathogen Isolated from American Ginseng.</title>
        <authorList>
            <person name="Fan S."/>
        </authorList>
    </citation>
    <scope>NUCLEOTIDE SEQUENCE</scope>
    <source>
        <strain evidence="1">SnTB1</strain>
    </source>
</reference>
<keyword evidence="2" id="KW-1185">Reference proteome</keyword>
<accession>A0A9X0ADD6</accession>